<keyword evidence="7" id="KW-1185">Reference proteome</keyword>
<evidence type="ECO:0000259" key="5">
    <source>
        <dbReference type="SMART" id="SM00856"/>
    </source>
</evidence>
<dbReference type="Gene3D" id="1.20.140.40">
    <property type="entry name" value="Invertase/pectin methylesterase inhibitor family protein"/>
    <property type="match status" value="1"/>
</dbReference>
<dbReference type="InterPro" id="IPR035513">
    <property type="entry name" value="Invertase/methylesterase_inhib"/>
</dbReference>
<sequence>MGSTMLLLLLLSLAIPPYSFHQQPVLVKADMGLIQKTCKSTKYYDLCVSCLKSNATSANTDTRGLALIMVGIGMANATATSTYLSSLQVSASTTNDTNLKKVLKECADKYTYAGDALQDSAQDLATESYDYAYTNVQAAADYPNACHDAFKRYPGLAYPPEIARRETGLKRVCDVLLGILDVLADQ</sequence>
<reference evidence="6" key="1">
    <citation type="submission" date="2022-02" db="EMBL/GenBank/DDBJ databases">
        <authorList>
            <person name="Henning P.M."/>
            <person name="McCubbin A.G."/>
            <person name="Shore J.S."/>
        </authorList>
    </citation>
    <scope>NUCLEOTIDE SEQUENCE</scope>
    <source>
        <strain evidence="6">F60SS</strain>
        <tissue evidence="6">Leaves</tissue>
    </source>
</reference>
<accession>A0A9Q0J2S1</accession>
<keyword evidence="1 4" id="KW-0732">Signal</keyword>
<dbReference type="NCBIfam" id="TIGR01614">
    <property type="entry name" value="PME_inhib"/>
    <property type="match status" value="1"/>
</dbReference>
<comment type="caution">
    <text evidence="6">The sequence shown here is derived from an EMBL/GenBank/DDBJ whole genome shotgun (WGS) entry which is preliminary data.</text>
</comment>
<feature type="signal peptide" evidence="4">
    <location>
        <begin position="1"/>
        <end position="21"/>
    </location>
</feature>
<proteinExistence type="inferred from homology"/>
<reference evidence="6" key="2">
    <citation type="journal article" date="2023" name="Plants (Basel)">
        <title>Annotation of the Turnera subulata (Passifloraceae) Draft Genome Reveals the S-Locus Evolved after the Divergence of Turneroideae from Passifloroideae in a Stepwise Manner.</title>
        <authorList>
            <person name="Henning P.M."/>
            <person name="Roalson E.H."/>
            <person name="Mir W."/>
            <person name="McCubbin A.G."/>
            <person name="Shore J.S."/>
        </authorList>
    </citation>
    <scope>NUCLEOTIDE SEQUENCE</scope>
    <source>
        <strain evidence="6">F60SS</strain>
    </source>
</reference>
<dbReference type="Pfam" id="PF04043">
    <property type="entry name" value="PMEI"/>
    <property type="match status" value="1"/>
</dbReference>
<dbReference type="SUPFAM" id="SSF101148">
    <property type="entry name" value="Plant invertase/pectin methylesterase inhibitor"/>
    <property type="match status" value="1"/>
</dbReference>
<evidence type="ECO:0000256" key="2">
    <source>
        <dbReference type="ARBA" id="ARBA00023157"/>
    </source>
</evidence>
<feature type="chain" id="PRO_5040127759" description="Pectinesterase inhibitor domain-containing protein" evidence="4">
    <location>
        <begin position="22"/>
        <end position="186"/>
    </location>
</feature>
<dbReference type="EMBL" id="JAKUCV010006776">
    <property type="protein sequence ID" value="KAJ4825947.1"/>
    <property type="molecule type" value="Genomic_DNA"/>
</dbReference>
<dbReference type="AlphaFoldDB" id="A0A9Q0J2S1"/>
<dbReference type="CDD" id="cd14859">
    <property type="entry name" value="PMEI_like"/>
    <property type="match status" value="1"/>
</dbReference>
<evidence type="ECO:0000313" key="6">
    <source>
        <dbReference type="EMBL" id="KAJ4825947.1"/>
    </source>
</evidence>
<dbReference type="FunFam" id="1.20.140.40:FF:000008">
    <property type="entry name" value="Invertase/pectin methylesterase inhibitor family protein"/>
    <property type="match status" value="1"/>
</dbReference>
<feature type="domain" description="Pectinesterase inhibitor" evidence="5">
    <location>
        <begin position="29"/>
        <end position="179"/>
    </location>
</feature>
<dbReference type="InterPro" id="IPR006501">
    <property type="entry name" value="Pectinesterase_inhib_dom"/>
</dbReference>
<dbReference type="GO" id="GO:0046910">
    <property type="term" value="F:pectinesterase inhibitor activity"/>
    <property type="evidence" value="ECO:0007669"/>
    <property type="project" value="UniProtKB-ARBA"/>
</dbReference>
<dbReference type="PANTHER" id="PTHR35357:SF8">
    <property type="entry name" value="OS01G0111000 PROTEIN"/>
    <property type="match status" value="1"/>
</dbReference>
<dbReference type="SMART" id="SM00856">
    <property type="entry name" value="PMEI"/>
    <property type="match status" value="1"/>
</dbReference>
<name>A0A9Q0J2S1_9ROSI</name>
<organism evidence="6 7">
    <name type="scientific">Turnera subulata</name>
    <dbReference type="NCBI Taxonomy" id="218843"/>
    <lineage>
        <taxon>Eukaryota</taxon>
        <taxon>Viridiplantae</taxon>
        <taxon>Streptophyta</taxon>
        <taxon>Embryophyta</taxon>
        <taxon>Tracheophyta</taxon>
        <taxon>Spermatophyta</taxon>
        <taxon>Magnoliopsida</taxon>
        <taxon>eudicotyledons</taxon>
        <taxon>Gunneridae</taxon>
        <taxon>Pentapetalae</taxon>
        <taxon>rosids</taxon>
        <taxon>fabids</taxon>
        <taxon>Malpighiales</taxon>
        <taxon>Passifloraceae</taxon>
        <taxon>Turnera</taxon>
    </lineage>
</organism>
<protein>
    <recommendedName>
        <fullName evidence="5">Pectinesterase inhibitor domain-containing protein</fullName>
    </recommendedName>
</protein>
<evidence type="ECO:0000256" key="3">
    <source>
        <dbReference type="ARBA" id="ARBA00038471"/>
    </source>
</evidence>
<gene>
    <name evidence="6" type="ORF">Tsubulata_011181</name>
</gene>
<comment type="similarity">
    <text evidence="3">Belongs to the PMEI family.</text>
</comment>
<evidence type="ECO:0000256" key="1">
    <source>
        <dbReference type="ARBA" id="ARBA00022729"/>
    </source>
</evidence>
<keyword evidence="2" id="KW-1015">Disulfide bond</keyword>
<evidence type="ECO:0000313" key="7">
    <source>
        <dbReference type="Proteomes" id="UP001141552"/>
    </source>
</evidence>
<dbReference type="OrthoDB" id="773291at2759"/>
<dbReference type="Proteomes" id="UP001141552">
    <property type="component" value="Unassembled WGS sequence"/>
</dbReference>
<evidence type="ECO:0000256" key="4">
    <source>
        <dbReference type="SAM" id="SignalP"/>
    </source>
</evidence>
<dbReference type="PANTHER" id="PTHR35357">
    <property type="entry name" value="OS02G0537100 PROTEIN"/>
    <property type="match status" value="1"/>
</dbReference>